<evidence type="ECO:0000256" key="1">
    <source>
        <dbReference type="SAM" id="MobiDB-lite"/>
    </source>
</evidence>
<dbReference type="EMBL" id="LYDR01000154">
    <property type="protein sequence ID" value="ODA28239.1"/>
    <property type="molecule type" value="Genomic_DNA"/>
</dbReference>
<comment type="caution">
    <text evidence="2">The sequence shown here is derived from an EMBL/GenBank/DDBJ whole genome shotgun (WGS) entry which is preliminary data.</text>
</comment>
<sequence>MSLEFNTFSHENSKPASQITEKVASGRSKFDPATPFRTSASTPSDESVPDVDSIDGSRHIVSALRVNRYGRNTAGESLRANHCGRITAGEHFLSSNLENCA</sequence>
<feature type="compositionally biased region" description="Polar residues" evidence="1">
    <location>
        <begin position="1"/>
        <end position="20"/>
    </location>
</feature>
<gene>
    <name evidence="2" type="ORF">A6X21_01150</name>
</gene>
<dbReference type="Proteomes" id="UP000094828">
    <property type="component" value="Unassembled WGS sequence"/>
</dbReference>
<reference evidence="2 3" key="1">
    <citation type="submission" date="2016-05" db="EMBL/GenBank/DDBJ databases">
        <title>Genomic and physiological characterization of Planctopirus sp. isolated from fresh water lake.</title>
        <authorList>
            <person name="Subhash Y."/>
            <person name="Ramana C."/>
        </authorList>
    </citation>
    <scope>NUCLEOTIDE SEQUENCE [LARGE SCALE GENOMIC DNA]</scope>
    <source>
        <strain evidence="2 3">JC280</strain>
    </source>
</reference>
<evidence type="ECO:0000313" key="3">
    <source>
        <dbReference type="Proteomes" id="UP000094828"/>
    </source>
</evidence>
<dbReference type="AlphaFoldDB" id="A0A1C3E505"/>
<protein>
    <submittedName>
        <fullName evidence="2">Uncharacterized protein</fullName>
    </submittedName>
</protein>
<organism evidence="2 3">
    <name type="scientific">Planctopirus hydrillae</name>
    <dbReference type="NCBI Taxonomy" id="1841610"/>
    <lineage>
        <taxon>Bacteria</taxon>
        <taxon>Pseudomonadati</taxon>
        <taxon>Planctomycetota</taxon>
        <taxon>Planctomycetia</taxon>
        <taxon>Planctomycetales</taxon>
        <taxon>Planctomycetaceae</taxon>
        <taxon>Planctopirus</taxon>
    </lineage>
</organism>
<accession>A0A1C3E505</accession>
<feature type="region of interest" description="Disordered" evidence="1">
    <location>
        <begin position="1"/>
        <end position="54"/>
    </location>
</feature>
<evidence type="ECO:0000313" key="2">
    <source>
        <dbReference type="EMBL" id="ODA28239.1"/>
    </source>
</evidence>
<keyword evidence="3" id="KW-1185">Reference proteome</keyword>
<name>A0A1C3E505_9PLAN</name>
<proteinExistence type="predicted"/>
<feature type="compositionally biased region" description="Polar residues" evidence="1">
    <location>
        <begin position="36"/>
        <end position="45"/>
    </location>
</feature>